<evidence type="ECO:0000313" key="2">
    <source>
        <dbReference type="Proteomes" id="UP001152622"/>
    </source>
</evidence>
<dbReference type="EMBL" id="JAINUF010000016">
    <property type="protein sequence ID" value="KAJ8339949.1"/>
    <property type="molecule type" value="Genomic_DNA"/>
</dbReference>
<protein>
    <submittedName>
        <fullName evidence="1">Uncharacterized protein</fullName>
    </submittedName>
</protein>
<reference evidence="1" key="1">
    <citation type="journal article" date="2023" name="Science">
        <title>Genome structures resolve the early diversification of teleost fishes.</title>
        <authorList>
            <person name="Parey E."/>
            <person name="Louis A."/>
            <person name="Montfort J."/>
            <person name="Bouchez O."/>
            <person name="Roques C."/>
            <person name="Iampietro C."/>
            <person name="Lluch J."/>
            <person name="Castinel A."/>
            <person name="Donnadieu C."/>
            <person name="Desvignes T."/>
            <person name="Floi Bucao C."/>
            <person name="Jouanno E."/>
            <person name="Wen M."/>
            <person name="Mejri S."/>
            <person name="Dirks R."/>
            <person name="Jansen H."/>
            <person name="Henkel C."/>
            <person name="Chen W.J."/>
            <person name="Zahm M."/>
            <person name="Cabau C."/>
            <person name="Klopp C."/>
            <person name="Thompson A.W."/>
            <person name="Robinson-Rechavi M."/>
            <person name="Braasch I."/>
            <person name="Lecointre G."/>
            <person name="Bobe J."/>
            <person name="Postlethwait J.H."/>
            <person name="Berthelot C."/>
            <person name="Roest Crollius H."/>
            <person name="Guiguen Y."/>
        </authorList>
    </citation>
    <scope>NUCLEOTIDE SEQUENCE</scope>
    <source>
        <strain evidence="1">WJC10195</strain>
    </source>
</reference>
<sequence length="138" mass="15038">MSQFTRAGAPPNPRPAPAVRAPGLLKALAAVRGDECRWGFRLNNYSRHRSSQLSLQSGSNLRIFRDLFGNAWRGWDCAGKAHFSISTFHGKNGDAATMTPECRAVVGNPTGHKPTWWKCFHAGGSRRLKAATAPCSCD</sequence>
<name>A0A9Q1EJE3_SYNKA</name>
<organism evidence="1 2">
    <name type="scientific">Synaphobranchus kaupii</name>
    <name type="common">Kaup's arrowtooth eel</name>
    <dbReference type="NCBI Taxonomy" id="118154"/>
    <lineage>
        <taxon>Eukaryota</taxon>
        <taxon>Metazoa</taxon>
        <taxon>Chordata</taxon>
        <taxon>Craniata</taxon>
        <taxon>Vertebrata</taxon>
        <taxon>Euteleostomi</taxon>
        <taxon>Actinopterygii</taxon>
        <taxon>Neopterygii</taxon>
        <taxon>Teleostei</taxon>
        <taxon>Anguilliformes</taxon>
        <taxon>Synaphobranchidae</taxon>
        <taxon>Synaphobranchus</taxon>
    </lineage>
</organism>
<dbReference type="AlphaFoldDB" id="A0A9Q1EJE3"/>
<accession>A0A9Q1EJE3</accession>
<comment type="caution">
    <text evidence="1">The sequence shown here is derived from an EMBL/GenBank/DDBJ whole genome shotgun (WGS) entry which is preliminary data.</text>
</comment>
<keyword evidence="2" id="KW-1185">Reference proteome</keyword>
<proteinExistence type="predicted"/>
<evidence type="ECO:0000313" key="1">
    <source>
        <dbReference type="EMBL" id="KAJ8339949.1"/>
    </source>
</evidence>
<dbReference type="Proteomes" id="UP001152622">
    <property type="component" value="Chromosome 16"/>
</dbReference>
<gene>
    <name evidence="1" type="ORF">SKAU_G00345820</name>
</gene>